<feature type="transmembrane region" description="Helical" evidence="11">
    <location>
        <begin position="359"/>
        <end position="378"/>
    </location>
</feature>
<feature type="compositionally biased region" description="Polar residues" evidence="10">
    <location>
        <begin position="421"/>
        <end position="437"/>
    </location>
</feature>
<feature type="transmembrane region" description="Helical" evidence="11">
    <location>
        <begin position="36"/>
        <end position="61"/>
    </location>
</feature>
<reference evidence="13" key="1">
    <citation type="journal article" date="2023" name="Science">
        <title>Genome structures resolve the early diversification of teleost fishes.</title>
        <authorList>
            <person name="Parey E."/>
            <person name="Louis A."/>
            <person name="Montfort J."/>
            <person name="Bouchez O."/>
            <person name="Roques C."/>
            <person name="Iampietro C."/>
            <person name="Lluch J."/>
            <person name="Castinel A."/>
            <person name="Donnadieu C."/>
            <person name="Desvignes T."/>
            <person name="Floi Bucao C."/>
            <person name="Jouanno E."/>
            <person name="Wen M."/>
            <person name="Mejri S."/>
            <person name="Dirks R."/>
            <person name="Jansen H."/>
            <person name="Henkel C."/>
            <person name="Chen W.J."/>
            <person name="Zahm M."/>
            <person name="Cabau C."/>
            <person name="Klopp C."/>
            <person name="Thompson A.W."/>
            <person name="Robinson-Rechavi M."/>
            <person name="Braasch I."/>
            <person name="Lecointre G."/>
            <person name="Bobe J."/>
            <person name="Postlethwait J.H."/>
            <person name="Berthelot C."/>
            <person name="Roest Crollius H."/>
            <person name="Guiguen Y."/>
        </authorList>
    </citation>
    <scope>NUCLEOTIDE SEQUENCE</scope>
    <source>
        <strain evidence="13">NC1722</strain>
    </source>
</reference>
<feature type="transmembrane region" description="Helical" evidence="11">
    <location>
        <begin position="109"/>
        <end position="131"/>
    </location>
</feature>
<dbReference type="PROSITE" id="PS50262">
    <property type="entry name" value="G_PROTEIN_RECEP_F1_2"/>
    <property type="match status" value="1"/>
</dbReference>
<dbReference type="GO" id="GO:0004930">
    <property type="term" value="F:G protein-coupled receptor activity"/>
    <property type="evidence" value="ECO:0007669"/>
    <property type="project" value="UniProtKB-KW"/>
</dbReference>
<keyword evidence="4 11" id="KW-1133">Transmembrane helix</keyword>
<comment type="subcellular location">
    <subcellularLocation>
        <location evidence="1">Cell membrane</location>
        <topology evidence="1">Multi-pass membrane protein</topology>
    </subcellularLocation>
</comment>
<evidence type="ECO:0000256" key="8">
    <source>
        <dbReference type="ARBA" id="ARBA00023224"/>
    </source>
</evidence>
<evidence type="ECO:0000313" key="14">
    <source>
        <dbReference type="Proteomes" id="UP001221898"/>
    </source>
</evidence>
<dbReference type="EMBL" id="JAINUG010000249">
    <property type="protein sequence ID" value="KAJ8385488.1"/>
    <property type="molecule type" value="Genomic_DNA"/>
</dbReference>
<dbReference type="PANTHER" id="PTHR22752">
    <property type="entry name" value="G PROTEIN-COUPLED RECEPTOR"/>
    <property type="match status" value="1"/>
</dbReference>
<dbReference type="PANTHER" id="PTHR22752:SF13">
    <property type="entry name" value="5-HYDROXYTRYPTAMINE RECEPTOR 1B"/>
    <property type="match status" value="1"/>
</dbReference>
<feature type="transmembrane region" description="Helical" evidence="11">
    <location>
        <begin position="73"/>
        <end position="97"/>
    </location>
</feature>
<dbReference type="Proteomes" id="UP001221898">
    <property type="component" value="Unassembled WGS sequence"/>
</dbReference>
<feature type="region of interest" description="Disordered" evidence="10">
    <location>
        <begin position="404"/>
        <end position="437"/>
    </location>
</feature>
<evidence type="ECO:0000256" key="9">
    <source>
        <dbReference type="RuleBase" id="RU000688"/>
    </source>
</evidence>
<dbReference type="PROSITE" id="PS00237">
    <property type="entry name" value="G_PROTEIN_RECEP_F1_1"/>
    <property type="match status" value="1"/>
</dbReference>
<dbReference type="PRINTS" id="PR00237">
    <property type="entry name" value="GPCRRHODOPSN"/>
</dbReference>
<dbReference type="Gene3D" id="1.20.1070.10">
    <property type="entry name" value="Rhodopsin 7-helix transmembrane proteins"/>
    <property type="match status" value="1"/>
</dbReference>
<feature type="region of interest" description="Disordered" evidence="10">
    <location>
        <begin position="1"/>
        <end position="27"/>
    </location>
</feature>
<evidence type="ECO:0000256" key="5">
    <source>
        <dbReference type="ARBA" id="ARBA00023040"/>
    </source>
</evidence>
<comment type="caution">
    <text evidence="13">The sequence shown here is derived from an EMBL/GenBank/DDBJ whole genome shotgun (WGS) entry which is preliminary data.</text>
</comment>
<evidence type="ECO:0000256" key="7">
    <source>
        <dbReference type="ARBA" id="ARBA00023170"/>
    </source>
</evidence>
<feature type="transmembrane region" description="Helical" evidence="11">
    <location>
        <begin position="318"/>
        <end position="339"/>
    </location>
</feature>
<proteinExistence type="inferred from homology"/>
<keyword evidence="6 11" id="KW-0472">Membrane</keyword>
<dbReference type="SUPFAM" id="SSF81321">
    <property type="entry name" value="Family A G protein-coupled receptor-like"/>
    <property type="match status" value="1"/>
</dbReference>
<evidence type="ECO:0000313" key="13">
    <source>
        <dbReference type="EMBL" id="KAJ8385488.1"/>
    </source>
</evidence>
<dbReference type="Pfam" id="PF00001">
    <property type="entry name" value="7tm_1"/>
    <property type="match status" value="1"/>
</dbReference>
<feature type="transmembrane region" description="Helical" evidence="11">
    <location>
        <begin position="152"/>
        <end position="175"/>
    </location>
</feature>
<evidence type="ECO:0000256" key="4">
    <source>
        <dbReference type="ARBA" id="ARBA00022989"/>
    </source>
</evidence>
<dbReference type="CDD" id="cd00637">
    <property type="entry name" value="7tm_classA_rhodopsin-like"/>
    <property type="match status" value="1"/>
</dbReference>
<feature type="transmembrane region" description="Helical" evidence="11">
    <location>
        <begin position="195"/>
        <end position="219"/>
    </location>
</feature>
<keyword evidence="5 9" id="KW-0297">G-protein coupled receptor</keyword>
<dbReference type="AlphaFoldDB" id="A0AAD7RJV7"/>
<evidence type="ECO:0000256" key="3">
    <source>
        <dbReference type="ARBA" id="ARBA00022692"/>
    </source>
</evidence>
<dbReference type="InterPro" id="IPR000276">
    <property type="entry name" value="GPCR_Rhodpsn"/>
</dbReference>
<keyword evidence="2" id="KW-1003">Cell membrane</keyword>
<protein>
    <recommendedName>
        <fullName evidence="12">G-protein coupled receptors family 1 profile domain-containing protein</fullName>
    </recommendedName>
</protein>
<evidence type="ECO:0000256" key="10">
    <source>
        <dbReference type="SAM" id="MobiDB-lite"/>
    </source>
</evidence>
<keyword evidence="14" id="KW-1185">Reference proteome</keyword>
<evidence type="ECO:0000256" key="6">
    <source>
        <dbReference type="ARBA" id="ARBA00023136"/>
    </source>
</evidence>
<evidence type="ECO:0000256" key="2">
    <source>
        <dbReference type="ARBA" id="ARBA00022475"/>
    </source>
</evidence>
<sequence>MDQPGGWSDPSDSVDEMQLGSGNSTTRLGVSSQTKLLLEVLMVLMCLGAVTGNILVIVIVAATKTFHSLTSVLVINLAISDLLVGIGVMPFVAVSLMNDAWVNCTDLCVYVGYTSSVYCTASVLTLAAIALDRYQAIIYCLRYSSRCTLWRTGAAVLWIWLQAVVTSCPPLLGWGRVDYVGPMYSCAVNWASSPSYTTFMAALSFLLPAGVILFCYVRIVRVARGHARKIHNLEDHLKRSRGLPTGLRTPDPNLPPHPCQDTPTSARLVYYLSRRFVAEAQIDRNHPGSVLPEQTCDMGGIVLHPSGPPQQHHGMIRLLMVICAFFLCWTPYVSVTLVQAAETALSRPSSVVPPTAVTFSYWLVLLNSDINPLLYALLSRRFQGALRSLRRKLRSRMGKALRGGAEWEGEGENGDHDPCTITASHHLPQTSPNNASSERTAYCSTIFSLEPDFPEGYKERMSSVFLPGSASSATSSCPLWQERGGECPYREVDRLQVPSKPQEGDRLPSSAVTKERQATFFYGQITVKVEHDVA</sequence>
<dbReference type="FunFam" id="1.20.1070.10:FF:000497">
    <property type="entry name" value="Predicted protein"/>
    <property type="match status" value="1"/>
</dbReference>
<dbReference type="SMART" id="SM01381">
    <property type="entry name" value="7TM_GPCR_Srsx"/>
    <property type="match status" value="1"/>
</dbReference>
<feature type="domain" description="G-protein coupled receptors family 1 profile" evidence="12">
    <location>
        <begin position="52"/>
        <end position="375"/>
    </location>
</feature>
<keyword evidence="8 9" id="KW-0807">Transducer</keyword>
<evidence type="ECO:0000259" key="12">
    <source>
        <dbReference type="PROSITE" id="PS50262"/>
    </source>
</evidence>
<accession>A0AAD7RJV7</accession>
<evidence type="ECO:0000256" key="11">
    <source>
        <dbReference type="SAM" id="Phobius"/>
    </source>
</evidence>
<keyword evidence="3 9" id="KW-0812">Transmembrane</keyword>
<gene>
    <name evidence="13" type="ORF">AAFF_G00185840</name>
</gene>
<keyword evidence="7 9" id="KW-0675">Receptor</keyword>
<comment type="similarity">
    <text evidence="9">Belongs to the G-protein coupled receptor 1 family.</text>
</comment>
<name>A0AAD7RJV7_9TELE</name>
<dbReference type="GO" id="GO:0005886">
    <property type="term" value="C:plasma membrane"/>
    <property type="evidence" value="ECO:0007669"/>
    <property type="project" value="UniProtKB-SubCell"/>
</dbReference>
<dbReference type="InterPro" id="IPR017452">
    <property type="entry name" value="GPCR_Rhodpsn_7TM"/>
</dbReference>
<evidence type="ECO:0000256" key="1">
    <source>
        <dbReference type="ARBA" id="ARBA00004651"/>
    </source>
</evidence>
<organism evidence="13 14">
    <name type="scientific">Aldrovandia affinis</name>
    <dbReference type="NCBI Taxonomy" id="143900"/>
    <lineage>
        <taxon>Eukaryota</taxon>
        <taxon>Metazoa</taxon>
        <taxon>Chordata</taxon>
        <taxon>Craniata</taxon>
        <taxon>Vertebrata</taxon>
        <taxon>Euteleostomi</taxon>
        <taxon>Actinopterygii</taxon>
        <taxon>Neopterygii</taxon>
        <taxon>Teleostei</taxon>
        <taxon>Notacanthiformes</taxon>
        <taxon>Halosauridae</taxon>
        <taxon>Aldrovandia</taxon>
    </lineage>
</organism>